<proteinExistence type="predicted"/>
<dbReference type="AlphaFoldDB" id="A0A0G4PW56"/>
<sequence>MDREFAILRESLLVTGYDYMCPECLILLKNVPAIGSHCRDKDDDTHRGLGLTKRKDFPEFLQCYQKAVGWDVILGLRDGPGRNSFAPFFLVNEVLLWKIFLPAQNSSQIDATYKEIFILREWKIWD</sequence>
<organism evidence="1 2">
    <name type="scientific">Penicillium camemberti (strain FM 013)</name>
    <dbReference type="NCBI Taxonomy" id="1429867"/>
    <lineage>
        <taxon>Eukaryota</taxon>
        <taxon>Fungi</taxon>
        <taxon>Dikarya</taxon>
        <taxon>Ascomycota</taxon>
        <taxon>Pezizomycotina</taxon>
        <taxon>Eurotiomycetes</taxon>
        <taxon>Eurotiomycetidae</taxon>
        <taxon>Eurotiales</taxon>
        <taxon>Aspergillaceae</taxon>
        <taxon>Penicillium</taxon>
    </lineage>
</organism>
<evidence type="ECO:0000313" key="1">
    <source>
        <dbReference type="EMBL" id="CRL30747.1"/>
    </source>
</evidence>
<reference evidence="1 2" key="1">
    <citation type="journal article" date="2014" name="Nat. Commun.">
        <title>Multiple recent horizontal transfers of a large genomic region in cheese making fungi.</title>
        <authorList>
            <person name="Cheeseman K."/>
            <person name="Ropars J."/>
            <person name="Renault P."/>
            <person name="Dupont J."/>
            <person name="Gouzy J."/>
            <person name="Branca A."/>
            <person name="Abraham A.L."/>
            <person name="Ceppi M."/>
            <person name="Conseiller E."/>
            <person name="Debuchy R."/>
            <person name="Malagnac F."/>
            <person name="Goarin A."/>
            <person name="Silar P."/>
            <person name="Lacoste S."/>
            <person name="Sallet E."/>
            <person name="Bensimon A."/>
            <person name="Giraud T."/>
            <person name="Brygoo Y."/>
        </authorList>
    </citation>
    <scope>NUCLEOTIDE SEQUENCE [LARGE SCALE GENOMIC DNA]</scope>
    <source>
        <strain evidence="2">FM 013</strain>
    </source>
</reference>
<name>A0A0G4PW56_PENC3</name>
<protein>
    <submittedName>
        <fullName evidence="1">Str. FM013</fullName>
    </submittedName>
</protein>
<keyword evidence="2" id="KW-1185">Reference proteome</keyword>
<dbReference type="EMBL" id="HG793191">
    <property type="protein sequence ID" value="CRL30747.1"/>
    <property type="molecule type" value="Genomic_DNA"/>
</dbReference>
<accession>A0A0G4PW56</accession>
<dbReference type="STRING" id="1429867.A0A0G4PW56"/>
<gene>
    <name evidence="1" type="ORF">PCAMFM013_S058g000024</name>
</gene>
<evidence type="ECO:0000313" key="2">
    <source>
        <dbReference type="Proteomes" id="UP000053732"/>
    </source>
</evidence>
<dbReference type="Proteomes" id="UP000053732">
    <property type="component" value="Unassembled WGS sequence"/>
</dbReference>